<dbReference type="PANTHER" id="PTHR24177:SF458">
    <property type="entry name" value="ANKYRIN REPEAT PLANT-LIKE PROTEIN"/>
    <property type="match status" value="1"/>
</dbReference>
<feature type="transmembrane region" description="Helical" evidence="2">
    <location>
        <begin position="522"/>
        <end position="548"/>
    </location>
</feature>
<evidence type="ECO:0000256" key="1">
    <source>
        <dbReference type="ARBA" id="ARBA00004413"/>
    </source>
</evidence>
<dbReference type="AlphaFoldDB" id="A0A444ZIK9"/>
<protein>
    <recommendedName>
        <fullName evidence="3">PGG domain-containing protein</fullName>
    </recommendedName>
</protein>
<dbReference type="SUPFAM" id="SSF48403">
    <property type="entry name" value="Ankyrin repeat"/>
    <property type="match status" value="1"/>
</dbReference>
<dbReference type="InterPro" id="IPR002110">
    <property type="entry name" value="Ankyrin_rpt"/>
</dbReference>
<dbReference type="Proteomes" id="UP000289738">
    <property type="component" value="Chromosome B04"/>
</dbReference>
<dbReference type="EMBL" id="SDMP01000014">
    <property type="protein sequence ID" value="RYR14050.1"/>
    <property type="molecule type" value="Genomic_DNA"/>
</dbReference>
<dbReference type="InterPro" id="IPR036770">
    <property type="entry name" value="Ankyrin_rpt-contain_sf"/>
</dbReference>
<feature type="transmembrane region" description="Helical" evidence="2">
    <location>
        <begin position="479"/>
        <end position="502"/>
    </location>
</feature>
<comment type="caution">
    <text evidence="4">The sequence shown here is derived from an EMBL/GenBank/DDBJ whole genome shotgun (WGS) entry which is preliminary data.</text>
</comment>
<keyword evidence="5" id="KW-1185">Reference proteome</keyword>
<evidence type="ECO:0000313" key="4">
    <source>
        <dbReference type="EMBL" id="RYR14050.1"/>
    </source>
</evidence>
<dbReference type="PANTHER" id="PTHR24177">
    <property type="entry name" value="CASKIN"/>
    <property type="match status" value="1"/>
</dbReference>
<dbReference type="SMART" id="SM00248">
    <property type="entry name" value="ANK"/>
    <property type="match status" value="4"/>
</dbReference>
<sequence>MAKAVANSTAAAASQVEMVGIIASSQSSPQSHVVQIVSNDECSSSELIQDNGIYFEKCVPLLKVALKGDWNAAKHMIEQDDRLLRAAIVKRSEKTLLQVAAGSNHVHFVQELLKKLDPHDLELKDKNKNNAFCSAAASGNMKIADMMIKKNSELPRKRGGVGMTPLYLAALQGKNGMTRHLFPMTSDILDEEDKRFIFFLLLDNGLYDLALQMLEENEELASAQNDENETGLHILARKPADFTHQGPWNLRNLVMGSNIGVTPLIKLVRKLWNILVMNHTETKLRELISLPTQITFDATKLGNFKFVAELMRADPDLMWEVDAKNRSIIHIAVLHRNSSIFNLIHEIGAIKDLIVTFEDHEKNNMLHHAAKLAPSAQLKRISGPALQMTHELLWFQEVEKIMLPSYKDLKNYDGKTPHALFTEEHKDLLTEAASWTKNTAKNCMLVSTLIATGVFAATFNLPGGRNSTTGTPTYLTQPLFLTFAISDAIALISSSASILMFLSILDSSYAEDNYFRSLPFKLLFGLIAQFVSITSMMIAFGVSSFITYYHGSNWVPIFISILAFLPIPFFTLILFPLSTDIIHSSYFCLTLFRPRERLLC</sequence>
<dbReference type="Pfam" id="PF12796">
    <property type="entry name" value="Ank_2"/>
    <property type="match status" value="1"/>
</dbReference>
<feature type="transmembrane region" description="Helical" evidence="2">
    <location>
        <begin position="442"/>
        <end position="459"/>
    </location>
</feature>
<name>A0A444ZIK9_ARAHY</name>
<gene>
    <name evidence="4" type="ORF">Ahy_B04g070717</name>
</gene>
<evidence type="ECO:0000256" key="2">
    <source>
        <dbReference type="SAM" id="Phobius"/>
    </source>
</evidence>
<feature type="transmembrane region" description="Helical" evidence="2">
    <location>
        <begin position="554"/>
        <end position="575"/>
    </location>
</feature>
<dbReference type="GO" id="GO:0005886">
    <property type="term" value="C:plasma membrane"/>
    <property type="evidence" value="ECO:0007669"/>
    <property type="project" value="UniProtKB-SubCell"/>
</dbReference>
<organism evidence="4 5">
    <name type="scientific">Arachis hypogaea</name>
    <name type="common">Peanut</name>
    <dbReference type="NCBI Taxonomy" id="3818"/>
    <lineage>
        <taxon>Eukaryota</taxon>
        <taxon>Viridiplantae</taxon>
        <taxon>Streptophyta</taxon>
        <taxon>Embryophyta</taxon>
        <taxon>Tracheophyta</taxon>
        <taxon>Spermatophyta</taxon>
        <taxon>Magnoliopsida</taxon>
        <taxon>eudicotyledons</taxon>
        <taxon>Gunneridae</taxon>
        <taxon>Pentapetalae</taxon>
        <taxon>rosids</taxon>
        <taxon>fabids</taxon>
        <taxon>Fabales</taxon>
        <taxon>Fabaceae</taxon>
        <taxon>Papilionoideae</taxon>
        <taxon>50 kb inversion clade</taxon>
        <taxon>dalbergioids sensu lato</taxon>
        <taxon>Dalbergieae</taxon>
        <taxon>Pterocarpus clade</taxon>
        <taxon>Arachis</taxon>
    </lineage>
</organism>
<keyword evidence="2" id="KW-0812">Transmembrane</keyword>
<accession>A0A444ZIK9</accession>
<dbReference type="InterPro" id="IPR026961">
    <property type="entry name" value="PGG_dom"/>
</dbReference>
<keyword evidence="2" id="KW-1133">Transmembrane helix</keyword>
<evidence type="ECO:0000313" key="5">
    <source>
        <dbReference type="Proteomes" id="UP000289738"/>
    </source>
</evidence>
<comment type="subcellular location">
    <subcellularLocation>
        <location evidence="1">Cell membrane</location>
        <topology evidence="1">Peripheral membrane protein</topology>
        <orientation evidence="1">Cytoplasmic side</orientation>
    </subcellularLocation>
</comment>
<proteinExistence type="predicted"/>
<dbReference type="Pfam" id="PF13962">
    <property type="entry name" value="PGG"/>
    <property type="match status" value="1"/>
</dbReference>
<dbReference type="STRING" id="3818.A0A444ZIK9"/>
<feature type="domain" description="PGG" evidence="3">
    <location>
        <begin position="434"/>
        <end position="546"/>
    </location>
</feature>
<keyword evidence="2" id="KW-0472">Membrane</keyword>
<evidence type="ECO:0000259" key="3">
    <source>
        <dbReference type="Pfam" id="PF13962"/>
    </source>
</evidence>
<dbReference type="Gene3D" id="1.25.40.20">
    <property type="entry name" value="Ankyrin repeat-containing domain"/>
    <property type="match status" value="2"/>
</dbReference>
<reference evidence="4 5" key="1">
    <citation type="submission" date="2019-01" db="EMBL/GenBank/DDBJ databases">
        <title>Sequencing of cultivated peanut Arachis hypogaea provides insights into genome evolution and oil improvement.</title>
        <authorList>
            <person name="Chen X."/>
        </authorList>
    </citation>
    <scope>NUCLEOTIDE SEQUENCE [LARGE SCALE GENOMIC DNA]</scope>
    <source>
        <strain evidence="5">cv. Fuhuasheng</strain>
        <tissue evidence="4">Leaves</tissue>
    </source>
</reference>